<dbReference type="HOGENOM" id="CLU_008698_4_1_1"/>
<feature type="region of interest" description="Disordered" evidence="12">
    <location>
        <begin position="140"/>
        <end position="193"/>
    </location>
</feature>
<evidence type="ECO:0000313" key="14">
    <source>
        <dbReference type="EMBL" id="CEJ94581.1"/>
    </source>
</evidence>
<evidence type="ECO:0000313" key="15">
    <source>
        <dbReference type="Proteomes" id="UP000039046"/>
    </source>
</evidence>
<dbReference type="InterPro" id="IPR022312">
    <property type="entry name" value="DNA_pol_X"/>
</dbReference>
<dbReference type="Pfam" id="PF14791">
    <property type="entry name" value="DNA_pol_B_thumb"/>
    <property type="match status" value="1"/>
</dbReference>
<evidence type="ECO:0000256" key="7">
    <source>
        <dbReference type="ARBA" id="ARBA00022932"/>
    </source>
</evidence>
<evidence type="ECO:0000256" key="9">
    <source>
        <dbReference type="ARBA" id="ARBA00023242"/>
    </source>
</evidence>
<keyword evidence="6 11" id="KW-0227">DNA damage</keyword>
<dbReference type="Gene3D" id="1.10.150.20">
    <property type="entry name" value="5' to 3' exonuclease, C-terminal subdomain"/>
    <property type="match status" value="1"/>
</dbReference>
<feature type="domain" description="BRCT" evidence="13">
    <location>
        <begin position="42"/>
        <end position="133"/>
    </location>
</feature>
<dbReference type="PANTHER" id="PTHR11276:SF29">
    <property type="entry name" value="DNA POLYMERASE TYPE-X FAMILY PROTEIN POL4"/>
    <property type="match status" value="1"/>
</dbReference>
<comment type="function">
    <text evidence="11">DNA polymerase that functions in several pathways of DNA repair. Involved in base excision repair (BER) responsible for repair of lesions that give rise to abasic (AP) sites in DNA. Also contributes to DNA double-strand break repair by non-homologous end joining and homologous recombination. Has both template-dependent and template-independent (terminal transferase) DNA polymerase activities. Has also a 5'-deoxyribose-5-phosphate lyase (dRP lyase) activity.</text>
</comment>
<dbReference type="PROSITE" id="PS50172">
    <property type="entry name" value="BRCT"/>
    <property type="match status" value="1"/>
</dbReference>
<keyword evidence="15" id="KW-1185">Reference proteome</keyword>
<dbReference type="InterPro" id="IPR010996">
    <property type="entry name" value="HHH_MUS81"/>
</dbReference>
<comment type="subcellular location">
    <subcellularLocation>
        <location evidence="1 11">Nucleus</location>
    </subcellularLocation>
</comment>
<keyword evidence="4 11" id="KW-0548">Nucleotidyltransferase</keyword>
<dbReference type="FunFam" id="1.10.150.20:FF:000010">
    <property type="entry name" value="DNA polymerase lambda"/>
    <property type="match status" value="1"/>
</dbReference>
<gene>
    <name evidence="14" type="ORF">VHEMI10101</name>
</gene>
<evidence type="ECO:0000256" key="1">
    <source>
        <dbReference type="ARBA" id="ARBA00004123"/>
    </source>
</evidence>
<dbReference type="GO" id="GO:0046872">
    <property type="term" value="F:metal ion binding"/>
    <property type="evidence" value="ECO:0007669"/>
    <property type="project" value="UniProtKB-UniRule"/>
</dbReference>
<dbReference type="InterPro" id="IPR028207">
    <property type="entry name" value="DNA_pol_B_palm_palm"/>
</dbReference>
<dbReference type="InterPro" id="IPR037160">
    <property type="entry name" value="DNA_Pol_thumb_sf"/>
</dbReference>
<evidence type="ECO:0000256" key="2">
    <source>
        <dbReference type="ARBA" id="ARBA00008323"/>
    </source>
</evidence>
<organism evidence="14 15">
    <name type="scientific">[Torrubiella] hemipterigena</name>
    <dbReference type="NCBI Taxonomy" id="1531966"/>
    <lineage>
        <taxon>Eukaryota</taxon>
        <taxon>Fungi</taxon>
        <taxon>Dikarya</taxon>
        <taxon>Ascomycota</taxon>
        <taxon>Pezizomycotina</taxon>
        <taxon>Sordariomycetes</taxon>
        <taxon>Hypocreomycetidae</taxon>
        <taxon>Hypocreales</taxon>
        <taxon>Clavicipitaceae</taxon>
        <taxon>Clavicipitaceae incertae sedis</taxon>
        <taxon>'Torrubiella' clade</taxon>
    </lineage>
</organism>
<dbReference type="InterPro" id="IPR018944">
    <property type="entry name" value="DNA_pol_lambd_fingers_domain"/>
</dbReference>
<keyword evidence="9 11" id="KW-0539">Nucleus</keyword>
<evidence type="ECO:0000256" key="10">
    <source>
        <dbReference type="ARBA" id="ARBA00049244"/>
    </source>
</evidence>
<dbReference type="Gene3D" id="1.10.150.110">
    <property type="entry name" value="DNA polymerase beta, N-terminal domain-like"/>
    <property type="match status" value="1"/>
</dbReference>
<keyword evidence="8 11" id="KW-0234">DNA repair</keyword>
<feature type="compositionally biased region" description="Polar residues" evidence="12">
    <location>
        <begin position="151"/>
        <end position="190"/>
    </location>
</feature>
<dbReference type="SUPFAM" id="SSF47802">
    <property type="entry name" value="DNA polymerase beta, N-terminal domain-like"/>
    <property type="match status" value="1"/>
</dbReference>
<dbReference type="Gene3D" id="3.30.460.10">
    <property type="entry name" value="Beta Polymerase, domain 2"/>
    <property type="match status" value="1"/>
</dbReference>
<dbReference type="PANTHER" id="PTHR11276">
    <property type="entry name" value="DNA POLYMERASE TYPE-X FAMILY MEMBER"/>
    <property type="match status" value="1"/>
</dbReference>
<evidence type="ECO:0000256" key="4">
    <source>
        <dbReference type="ARBA" id="ARBA00022695"/>
    </source>
</evidence>
<dbReference type="STRING" id="1531966.A0A0A1TBX7"/>
<comment type="catalytic activity">
    <reaction evidence="10 11">
        <text>DNA(n) + a 2'-deoxyribonucleoside 5'-triphosphate = DNA(n+1) + diphosphate</text>
        <dbReference type="Rhea" id="RHEA:22508"/>
        <dbReference type="Rhea" id="RHEA-COMP:17339"/>
        <dbReference type="Rhea" id="RHEA-COMP:17340"/>
        <dbReference type="ChEBI" id="CHEBI:33019"/>
        <dbReference type="ChEBI" id="CHEBI:61560"/>
        <dbReference type="ChEBI" id="CHEBI:173112"/>
        <dbReference type="EC" id="2.7.7.7"/>
    </reaction>
</comment>
<dbReference type="InterPro" id="IPR027421">
    <property type="entry name" value="DNA_pol_lamdba_lyase_dom_sf"/>
</dbReference>
<evidence type="ECO:0000256" key="11">
    <source>
        <dbReference type="RuleBase" id="RU366014"/>
    </source>
</evidence>
<dbReference type="InterPro" id="IPR002054">
    <property type="entry name" value="DNA-dir_DNA_pol_X"/>
</dbReference>
<comment type="similarity">
    <text evidence="2 11">Belongs to the DNA polymerase type-X family.</text>
</comment>
<dbReference type="EMBL" id="CDHN01000007">
    <property type="protein sequence ID" value="CEJ94581.1"/>
    <property type="molecule type" value="Genomic_DNA"/>
</dbReference>
<evidence type="ECO:0000256" key="12">
    <source>
        <dbReference type="SAM" id="MobiDB-lite"/>
    </source>
</evidence>
<reference evidence="14 15" key="1">
    <citation type="journal article" date="2015" name="Genome Announc.">
        <title>Draft Genome Sequence and Gene Annotation of the Entomopathogenic Fungus Verticillium hemipterigenum.</title>
        <authorList>
            <person name="Horn F."/>
            <person name="Habel A."/>
            <person name="Scharf D.H."/>
            <person name="Dworschak J."/>
            <person name="Brakhage A.A."/>
            <person name="Guthke R."/>
            <person name="Hertweck C."/>
            <person name="Linde J."/>
        </authorList>
    </citation>
    <scope>NUCLEOTIDE SEQUENCE [LARGE SCALE GENOMIC DNA]</scope>
</reference>
<evidence type="ECO:0000256" key="5">
    <source>
        <dbReference type="ARBA" id="ARBA00022723"/>
    </source>
</evidence>
<evidence type="ECO:0000256" key="6">
    <source>
        <dbReference type="ARBA" id="ARBA00022763"/>
    </source>
</evidence>
<dbReference type="FunFam" id="1.10.150.110:FF:000005">
    <property type="entry name" value="DNA polymerase POL4"/>
    <property type="match status" value="1"/>
</dbReference>
<dbReference type="GO" id="GO:0005634">
    <property type="term" value="C:nucleus"/>
    <property type="evidence" value="ECO:0007669"/>
    <property type="project" value="UniProtKB-SubCell"/>
</dbReference>
<dbReference type="OrthoDB" id="205514at2759"/>
<protein>
    <recommendedName>
        <fullName evidence="11">DNA polymerase</fullName>
        <ecNumber evidence="11">2.7.7.7</ecNumber>
    </recommendedName>
</protein>
<dbReference type="Gene3D" id="3.30.210.10">
    <property type="entry name" value="DNA polymerase, thumb domain"/>
    <property type="match status" value="1"/>
</dbReference>
<dbReference type="Pfam" id="PF14716">
    <property type="entry name" value="HHH_8"/>
    <property type="match status" value="1"/>
</dbReference>
<dbReference type="GO" id="GO:0006303">
    <property type="term" value="P:double-strand break repair via nonhomologous end joining"/>
    <property type="evidence" value="ECO:0007669"/>
    <property type="project" value="TreeGrafter"/>
</dbReference>
<dbReference type="InterPro" id="IPR043519">
    <property type="entry name" value="NT_sf"/>
</dbReference>
<keyword evidence="5" id="KW-0479">Metal-binding</keyword>
<dbReference type="AlphaFoldDB" id="A0A0A1TBX7"/>
<dbReference type="PRINTS" id="PR00870">
    <property type="entry name" value="DNAPOLXBETA"/>
</dbReference>
<keyword evidence="7 11" id="KW-0239">DNA-directed DNA polymerase</keyword>
<dbReference type="FunFam" id="3.30.210.10:FF:000005">
    <property type="entry name" value="DNA polymerase IV"/>
    <property type="match status" value="1"/>
</dbReference>
<dbReference type="PRINTS" id="PR00869">
    <property type="entry name" value="DNAPOLX"/>
</dbReference>
<evidence type="ECO:0000256" key="3">
    <source>
        <dbReference type="ARBA" id="ARBA00022679"/>
    </source>
</evidence>
<feature type="compositionally biased region" description="Polar residues" evidence="12">
    <location>
        <begin position="65"/>
        <end position="80"/>
    </location>
</feature>
<keyword evidence="3 11" id="KW-0808">Transferase</keyword>
<dbReference type="CDD" id="cd00141">
    <property type="entry name" value="NT_POLXc"/>
    <property type="match status" value="1"/>
</dbReference>
<dbReference type="GO" id="GO:0003677">
    <property type="term" value="F:DNA binding"/>
    <property type="evidence" value="ECO:0007669"/>
    <property type="project" value="UniProtKB-UniRule"/>
</dbReference>
<dbReference type="SUPFAM" id="SSF81585">
    <property type="entry name" value="PsbU/PolX domain-like"/>
    <property type="match status" value="1"/>
</dbReference>
<name>A0A0A1TBX7_9HYPO</name>
<feature type="region of interest" description="Disordered" evidence="12">
    <location>
        <begin position="65"/>
        <end position="99"/>
    </location>
</feature>
<dbReference type="Proteomes" id="UP000039046">
    <property type="component" value="Unassembled WGS sequence"/>
</dbReference>
<dbReference type="Pfam" id="PF10391">
    <property type="entry name" value="DNA_pol_lambd_f"/>
    <property type="match status" value="1"/>
</dbReference>
<dbReference type="Pfam" id="PF14792">
    <property type="entry name" value="DNA_pol_B_palm"/>
    <property type="match status" value="1"/>
</dbReference>
<dbReference type="InterPro" id="IPR002008">
    <property type="entry name" value="DNA_pol_X_beta-like"/>
</dbReference>
<dbReference type="InterPro" id="IPR001357">
    <property type="entry name" value="BRCT_dom"/>
</dbReference>
<evidence type="ECO:0000256" key="8">
    <source>
        <dbReference type="ARBA" id="ARBA00023204"/>
    </source>
</evidence>
<dbReference type="EC" id="2.7.7.7" evidence="11"/>
<evidence type="ECO:0000259" key="13">
    <source>
        <dbReference type="PROSITE" id="PS50172"/>
    </source>
</evidence>
<dbReference type="SUPFAM" id="SSF81301">
    <property type="entry name" value="Nucleotidyltransferase"/>
    <property type="match status" value="1"/>
</dbReference>
<dbReference type="SMART" id="SM00483">
    <property type="entry name" value="POLXc"/>
    <property type="match status" value="1"/>
</dbReference>
<dbReference type="GO" id="GO:0003887">
    <property type="term" value="F:DNA-directed DNA polymerase activity"/>
    <property type="evidence" value="ECO:0007669"/>
    <property type="project" value="UniProtKB-UniRule"/>
</dbReference>
<proteinExistence type="inferred from homology"/>
<dbReference type="InterPro" id="IPR029398">
    <property type="entry name" value="PolB_thumb"/>
</dbReference>
<sequence>MAHELAFPTIFLLPTHLSSDELKHLHNSIATLTSNISDASVIVGKLFRRERVLFELRRLGLDTGNVTQQPAAKEASTSTGGDDPDAKRQKRTHLVSQEGESDDAFDMVSVVRLGWLTESLAKNTVLPLDRFLLCTARRPLSDKTSGDKGPQATQTHSSPIHMNKSGSPGTLKPTTLHTSRSSTPGSTTETDLPLVPESLVTRYSCQRSTPANTPNADFIKIMKDIRTLRLLGGDKVGTRAYSTSIASVAAYPYLITTRHEIERLPGCGVKIAELFHEWQQSGTCRELSNAEHDSQVTCLKIFYNIWGVGDSTAREFYKKGWRDLDDIIEYGWNSLSRVQQIGTKYYSEFAQRIPRAEVEKIGHEILRHARTLDAGFQMTIVGSYRRGRDDSNDVDVILSHKDESKTTDAIDKVVIALERSNFITHTLSLWHTNSERGQAPLPWKQNGAEWGSGFDTLDKALVVWKDPGDDDSLHRRVDIIISPWKTVGCAVLGWSGETTFQRDLRRYCKEEKGYKFDSSGIRSRSTGMWIDVESSDMGSATTELEAERRVFDGLGLVWRHPSERCTG</sequence>
<accession>A0A0A1TBX7</accession>